<evidence type="ECO:0000256" key="7">
    <source>
        <dbReference type="PIRNR" id="PIRNR036427"/>
    </source>
</evidence>
<evidence type="ECO:0000313" key="9">
    <source>
        <dbReference type="EMBL" id="MBF8436177.1"/>
    </source>
</evidence>
<gene>
    <name evidence="9" type="primary">cobI</name>
    <name evidence="9" type="ORF">I0Q91_03720</name>
</gene>
<keyword evidence="4 9" id="KW-0489">Methyltransferase</keyword>
<dbReference type="PANTHER" id="PTHR43467">
    <property type="entry name" value="COBALT-PRECORRIN-2 C(20)-METHYLTRANSFERASE"/>
    <property type="match status" value="1"/>
</dbReference>
<accession>A0A931ANW3</accession>
<dbReference type="GO" id="GO:0030788">
    <property type="term" value="F:precorrin-2 C20-methyltransferase activity"/>
    <property type="evidence" value="ECO:0007669"/>
    <property type="project" value="UniProtKB-EC"/>
</dbReference>
<dbReference type="InterPro" id="IPR006364">
    <property type="entry name" value="CobI/CbiL/CobIJ_dom"/>
</dbReference>
<sequence length="235" mass="26297">MSGKLYGIGVGPGDPDLLTFKAVNILNNVDYIFAPKARDKDSNALKIIKDKVDYQDRLIELSFTMSKDKNKLNESRQQIASKIEDKLLEGYNCAFITLGAPCLYSTFIYIKEILKDREQLLEVETVPGVTSILSCAAGYNLHLVEAGDDLAILEAGFTEEKFKNILDNFNTVVILKPTTDLNNLLNILENQGLQDKMLLGSKTGFSDQFYIDNIDEIKKSKINYLSTLIVKKEGI</sequence>
<dbReference type="InterPro" id="IPR035996">
    <property type="entry name" value="4pyrrol_Methylase_sf"/>
</dbReference>
<organism evidence="9 10">
    <name type="scientific">Halonatronomonas betaini</name>
    <dbReference type="NCBI Taxonomy" id="2778430"/>
    <lineage>
        <taxon>Bacteria</taxon>
        <taxon>Bacillati</taxon>
        <taxon>Bacillota</taxon>
        <taxon>Clostridia</taxon>
        <taxon>Halanaerobiales</taxon>
        <taxon>Halarsenatibacteraceae</taxon>
        <taxon>Halonatronomonas</taxon>
    </lineage>
</organism>
<dbReference type="Gene3D" id="3.40.1010.10">
    <property type="entry name" value="Cobalt-precorrin-4 Transmethylase, Domain 1"/>
    <property type="match status" value="1"/>
</dbReference>
<comment type="pathway">
    <text evidence="1">Cofactor biosynthesis; adenosylcobalamin biosynthesis.</text>
</comment>
<dbReference type="InterPro" id="IPR014777">
    <property type="entry name" value="4pyrrole_Mease_sub1"/>
</dbReference>
<dbReference type="PANTHER" id="PTHR43467:SF2">
    <property type="entry name" value="COBALT-PRECORRIN-2 C(20)-METHYLTRANSFERASE"/>
    <property type="match status" value="1"/>
</dbReference>
<evidence type="ECO:0000256" key="2">
    <source>
        <dbReference type="ARBA" id="ARBA00005879"/>
    </source>
</evidence>
<comment type="caution">
    <text evidence="9">The sequence shown here is derived from an EMBL/GenBank/DDBJ whole genome shotgun (WGS) entry which is preliminary data.</text>
</comment>
<dbReference type="EC" id="2.1.1.130" evidence="9"/>
<dbReference type="Proteomes" id="UP000621436">
    <property type="component" value="Unassembled WGS sequence"/>
</dbReference>
<evidence type="ECO:0000256" key="3">
    <source>
        <dbReference type="ARBA" id="ARBA00022573"/>
    </source>
</evidence>
<evidence type="ECO:0000256" key="5">
    <source>
        <dbReference type="ARBA" id="ARBA00022679"/>
    </source>
</evidence>
<name>A0A931ANW3_9FIRM</name>
<dbReference type="GO" id="GO:0032259">
    <property type="term" value="P:methylation"/>
    <property type="evidence" value="ECO:0007669"/>
    <property type="project" value="UniProtKB-KW"/>
</dbReference>
<evidence type="ECO:0000259" key="8">
    <source>
        <dbReference type="Pfam" id="PF00590"/>
    </source>
</evidence>
<keyword evidence="5 9" id="KW-0808">Transferase</keyword>
<comment type="similarity">
    <text evidence="2 7">Belongs to the precorrin methyltransferase family.</text>
</comment>
<dbReference type="SUPFAM" id="SSF53790">
    <property type="entry name" value="Tetrapyrrole methylase"/>
    <property type="match status" value="1"/>
</dbReference>
<dbReference type="CDD" id="cd11645">
    <property type="entry name" value="Precorrin_2_C20_MT"/>
    <property type="match status" value="1"/>
</dbReference>
<dbReference type="GO" id="GO:0009236">
    <property type="term" value="P:cobalamin biosynthetic process"/>
    <property type="evidence" value="ECO:0007669"/>
    <property type="project" value="UniProtKB-UniRule"/>
</dbReference>
<feature type="domain" description="Tetrapyrrole methylase" evidence="8">
    <location>
        <begin position="4"/>
        <end position="211"/>
    </location>
</feature>
<dbReference type="AlphaFoldDB" id="A0A931ANW3"/>
<reference evidence="9" key="1">
    <citation type="submission" date="2020-11" db="EMBL/GenBank/DDBJ databases">
        <title>Halonatronomonas betainensis gen. nov., sp. nov. a novel haloalkaliphilic representative of the family Halanaerobiacae capable of betaine degradation.</title>
        <authorList>
            <person name="Boltyanskaya Y."/>
            <person name="Kevbrin V."/>
            <person name="Detkova E."/>
            <person name="Grouzdev D.S."/>
            <person name="Koziaeva V."/>
            <person name="Zhilina T."/>
        </authorList>
    </citation>
    <scope>NUCLEOTIDE SEQUENCE</scope>
    <source>
        <strain evidence="9">Z-7014</strain>
    </source>
</reference>
<keyword evidence="10" id="KW-1185">Reference proteome</keyword>
<dbReference type="NCBIfam" id="TIGR01467">
    <property type="entry name" value="cobI_cbiL"/>
    <property type="match status" value="1"/>
</dbReference>
<evidence type="ECO:0000256" key="1">
    <source>
        <dbReference type="ARBA" id="ARBA00004953"/>
    </source>
</evidence>
<evidence type="ECO:0000256" key="6">
    <source>
        <dbReference type="ARBA" id="ARBA00022691"/>
    </source>
</evidence>
<dbReference type="Pfam" id="PF00590">
    <property type="entry name" value="TP_methylase"/>
    <property type="match status" value="1"/>
</dbReference>
<dbReference type="PIRSF" id="PIRSF036427">
    <property type="entry name" value="Precrrn-2_mtase"/>
    <property type="match status" value="1"/>
</dbReference>
<keyword evidence="3" id="KW-0169">Cobalamin biosynthesis</keyword>
<evidence type="ECO:0000256" key="4">
    <source>
        <dbReference type="ARBA" id="ARBA00022603"/>
    </source>
</evidence>
<dbReference type="InterPro" id="IPR000878">
    <property type="entry name" value="4pyrrol_Mease"/>
</dbReference>
<protein>
    <submittedName>
        <fullName evidence="9">Precorrin-2 C(20)-methyltransferase</fullName>
        <ecNumber evidence="9">2.1.1.130</ecNumber>
    </submittedName>
</protein>
<dbReference type="Gene3D" id="3.30.950.10">
    <property type="entry name" value="Methyltransferase, Cobalt-precorrin-4 Transmethylase, Domain 2"/>
    <property type="match status" value="1"/>
</dbReference>
<dbReference type="InterPro" id="IPR014776">
    <property type="entry name" value="4pyrrole_Mease_sub2"/>
</dbReference>
<dbReference type="EMBL" id="JADPIE010000002">
    <property type="protein sequence ID" value="MBF8436177.1"/>
    <property type="molecule type" value="Genomic_DNA"/>
</dbReference>
<proteinExistence type="inferred from homology"/>
<keyword evidence="6" id="KW-0949">S-adenosyl-L-methionine</keyword>
<evidence type="ECO:0000313" key="10">
    <source>
        <dbReference type="Proteomes" id="UP000621436"/>
    </source>
</evidence>
<dbReference type="RefSeq" id="WP_270452961.1">
    <property type="nucleotide sequence ID" value="NZ_JADPIE010000002.1"/>
</dbReference>
<dbReference type="InterPro" id="IPR012382">
    <property type="entry name" value="CobI/CbiL"/>
</dbReference>